<feature type="domain" description="Histidine kinase" evidence="12">
    <location>
        <begin position="362"/>
        <end position="579"/>
    </location>
</feature>
<keyword evidence="8" id="KW-0418">Kinase</keyword>
<evidence type="ECO:0000256" key="1">
    <source>
        <dbReference type="ARBA" id="ARBA00000085"/>
    </source>
</evidence>
<evidence type="ECO:0000256" key="3">
    <source>
        <dbReference type="ARBA" id="ARBA00012438"/>
    </source>
</evidence>
<comment type="subcellular location">
    <subcellularLocation>
        <location evidence="2">Cell membrane</location>
        <topology evidence="2">Multi-pass membrane protein</topology>
    </subcellularLocation>
</comment>
<dbReference type="InterPro" id="IPR029151">
    <property type="entry name" value="Sensor-like_sf"/>
</dbReference>
<dbReference type="InterPro" id="IPR003661">
    <property type="entry name" value="HisK_dim/P_dom"/>
</dbReference>
<dbReference type="Pfam" id="PF00672">
    <property type="entry name" value="HAMP"/>
    <property type="match status" value="1"/>
</dbReference>
<dbReference type="GO" id="GO:0000155">
    <property type="term" value="F:phosphorelay sensor kinase activity"/>
    <property type="evidence" value="ECO:0007669"/>
    <property type="project" value="InterPro"/>
</dbReference>
<dbReference type="InterPro" id="IPR003660">
    <property type="entry name" value="HAMP_dom"/>
</dbReference>
<comment type="catalytic activity">
    <reaction evidence="1">
        <text>ATP + protein L-histidine = ADP + protein N-phospho-L-histidine.</text>
        <dbReference type="EC" id="2.7.13.3"/>
    </reaction>
</comment>
<dbReference type="InterPro" id="IPR005467">
    <property type="entry name" value="His_kinase_dom"/>
</dbReference>
<dbReference type="GO" id="GO:0005886">
    <property type="term" value="C:plasma membrane"/>
    <property type="evidence" value="ECO:0007669"/>
    <property type="project" value="UniProtKB-SubCell"/>
</dbReference>
<keyword evidence="4" id="KW-1003">Cell membrane</keyword>
<protein>
    <recommendedName>
        <fullName evidence="3">histidine kinase</fullName>
        <ecNumber evidence="3">2.7.13.3</ecNumber>
    </recommendedName>
</protein>
<dbReference type="Gene3D" id="1.10.287.130">
    <property type="match status" value="1"/>
</dbReference>
<dbReference type="PROSITE" id="PS50109">
    <property type="entry name" value="HIS_KIN"/>
    <property type="match status" value="1"/>
</dbReference>
<dbReference type="CDD" id="cd06225">
    <property type="entry name" value="HAMP"/>
    <property type="match status" value="1"/>
</dbReference>
<dbReference type="AlphaFoldDB" id="A0A233RE90"/>
<dbReference type="InterPro" id="IPR050736">
    <property type="entry name" value="Sensor_HK_Regulatory"/>
</dbReference>
<reference evidence="14 15" key="1">
    <citation type="submission" date="2017-08" db="EMBL/GenBank/DDBJ databases">
        <title>A Genome Sequence of Oceanimonas doudoroffii ATCC 27123T.</title>
        <authorList>
            <person name="Brennan M.A."/>
            <person name="Maclea K.S."/>
            <person name="Mcclelland W.D."/>
            <person name="Trachtenberg A.M."/>
        </authorList>
    </citation>
    <scope>NUCLEOTIDE SEQUENCE [LARGE SCALE GENOMIC DNA]</scope>
    <source>
        <strain evidence="14 15">ATCC 27123</strain>
    </source>
</reference>
<dbReference type="Gene3D" id="3.30.565.10">
    <property type="entry name" value="Histidine kinase-like ATPase, C-terminal domain"/>
    <property type="match status" value="1"/>
</dbReference>
<keyword evidence="7 11" id="KW-0812">Transmembrane</keyword>
<dbReference type="PRINTS" id="PR00344">
    <property type="entry name" value="BCTRLSENSOR"/>
</dbReference>
<dbReference type="SMART" id="SM00387">
    <property type="entry name" value="HATPase_c"/>
    <property type="match status" value="1"/>
</dbReference>
<evidence type="ECO:0000256" key="6">
    <source>
        <dbReference type="ARBA" id="ARBA00022679"/>
    </source>
</evidence>
<dbReference type="Gene3D" id="6.10.340.10">
    <property type="match status" value="1"/>
</dbReference>
<dbReference type="PROSITE" id="PS50885">
    <property type="entry name" value="HAMP"/>
    <property type="match status" value="1"/>
</dbReference>
<dbReference type="CDD" id="cd12914">
    <property type="entry name" value="PDC1_DGC_like"/>
    <property type="match status" value="1"/>
</dbReference>
<evidence type="ECO:0000256" key="11">
    <source>
        <dbReference type="SAM" id="Phobius"/>
    </source>
</evidence>
<comment type="caution">
    <text evidence="14">The sequence shown here is derived from an EMBL/GenBank/DDBJ whole genome shotgun (WGS) entry which is preliminary data.</text>
</comment>
<keyword evidence="11" id="KW-0472">Membrane</keyword>
<evidence type="ECO:0000256" key="9">
    <source>
        <dbReference type="ARBA" id="ARBA00022989"/>
    </source>
</evidence>
<dbReference type="Pfam" id="PF02518">
    <property type="entry name" value="HATPase_c"/>
    <property type="match status" value="1"/>
</dbReference>
<dbReference type="OrthoDB" id="9804645at2"/>
<evidence type="ECO:0000256" key="10">
    <source>
        <dbReference type="ARBA" id="ARBA00023012"/>
    </source>
</evidence>
<evidence type="ECO:0000256" key="2">
    <source>
        <dbReference type="ARBA" id="ARBA00004651"/>
    </source>
</evidence>
<dbReference type="EMBL" id="NBIM01000003">
    <property type="protein sequence ID" value="OXY81716.1"/>
    <property type="molecule type" value="Genomic_DNA"/>
</dbReference>
<dbReference type="SMART" id="SM00388">
    <property type="entry name" value="HisKA"/>
    <property type="match status" value="1"/>
</dbReference>
<evidence type="ECO:0000256" key="8">
    <source>
        <dbReference type="ARBA" id="ARBA00022777"/>
    </source>
</evidence>
<feature type="transmembrane region" description="Helical" evidence="11">
    <location>
        <begin position="277"/>
        <end position="304"/>
    </location>
</feature>
<keyword evidence="6" id="KW-0808">Transferase</keyword>
<dbReference type="Proteomes" id="UP000242757">
    <property type="component" value="Unassembled WGS sequence"/>
</dbReference>
<dbReference type="InterPro" id="IPR004358">
    <property type="entry name" value="Sig_transdc_His_kin-like_C"/>
</dbReference>
<dbReference type="PANTHER" id="PTHR43711">
    <property type="entry name" value="TWO-COMPONENT HISTIDINE KINASE"/>
    <property type="match status" value="1"/>
</dbReference>
<evidence type="ECO:0000313" key="15">
    <source>
        <dbReference type="Proteomes" id="UP000242757"/>
    </source>
</evidence>
<organism evidence="14 15">
    <name type="scientific">Oceanimonas doudoroffii</name>
    <dbReference type="NCBI Taxonomy" id="84158"/>
    <lineage>
        <taxon>Bacteria</taxon>
        <taxon>Pseudomonadati</taxon>
        <taxon>Pseudomonadota</taxon>
        <taxon>Gammaproteobacteria</taxon>
        <taxon>Aeromonadales</taxon>
        <taxon>Aeromonadaceae</taxon>
        <taxon>Oceanimonas</taxon>
    </lineage>
</organism>
<dbReference type="SUPFAM" id="SSF55874">
    <property type="entry name" value="ATPase domain of HSP90 chaperone/DNA topoisomerase II/histidine kinase"/>
    <property type="match status" value="1"/>
</dbReference>
<keyword evidence="9 11" id="KW-1133">Transmembrane helix</keyword>
<dbReference type="InterPro" id="IPR036890">
    <property type="entry name" value="HATPase_C_sf"/>
</dbReference>
<dbReference type="SUPFAM" id="SSF103190">
    <property type="entry name" value="Sensory domain-like"/>
    <property type="match status" value="1"/>
</dbReference>
<evidence type="ECO:0000259" key="12">
    <source>
        <dbReference type="PROSITE" id="PS50109"/>
    </source>
</evidence>
<sequence length="589" mass="64494">MALIMLTGAMLTVLGVLTTAYHSLVDDFEQLYSQRQYNATLRAAEQVERVLALRRHSLEMVTPQLTNGVHLHSTAELQARLQRQPMLRQLFPDGVLVFDANATAITETTLVPGRLGTNYADRPHFRTLIRTRESVISSPIIGRTTGAPLISFLSPILSDDGDLLGMLGGVINLATTSILPEQRLREALREGVSFKILDTENQLYVYNGRDLSRELQPLPPPGEDALVDAVLSGAHLGVVKGDGEKRWVYATTHLQQLGWMFVRALPHERVVAPARDFFMRFAGISLLIGTGLALVSFWLAWSALQPLATMTQRIRGMAAEAGSDRPLPETGVPELARLARAFNRLTAERKALSEVKDDFVAVVSHELRTPLTSINGALRLVSSGVAGELPEKAGELVGLAWRNGERLQHLINDLLDFSKLNAGKLELAPEPCCLNTLIDEAIAGNAPMAEAYEVGLRNDLGAPLPTVLDPLRVRQLLDNLISNAIKFSPSGGLVRVSVEQPEPDWLRLTVSDQGEGIPDAFAEHLFDRFAQAENGTMRTTQGTGLGLAICKELVELMDGRIGFYNDRGAHLWLELPVMPHVQQAEGGRP</sequence>
<dbReference type="InterPro" id="IPR036097">
    <property type="entry name" value="HisK_dim/P_sf"/>
</dbReference>
<evidence type="ECO:0000256" key="4">
    <source>
        <dbReference type="ARBA" id="ARBA00022475"/>
    </source>
</evidence>
<evidence type="ECO:0000256" key="5">
    <source>
        <dbReference type="ARBA" id="ARBA00022553"/>
    </source>
</evidence>
<accession>A0A233RE90</accession>
<dbReference type="Gene3D" id="3.30.450.20">
    <property type="entry name" value="PAS domain"/>
    <property type="match status" value="1"/>
</dbReference>
<dbReference type="FunFam" id="1.10.287.130:FF:000001">
    <property type="entry name" value="Two-component sensor histidine kinase"/>
    <property type="match status" value="1"/>
</dbReference>
<dbReference type="Pfam" id="PF00512">
    <property type="entry name" value="HisKA"/>
    <property type="match status" value="1"/>
</dbReference>
<keyword evidence="15" id="KW-1185">Reference proteome</keyword>
<name>A0A233RE90_9GAMM</name>
<keyword evidence="10" id="KW-0902">Two-component regulatory system</keyword>
<evidence type="ECO:0000256" key="7">
    <source>
        <dbReference type="ARBA" id="ARBA00022692"/>
    </source>
</evidence>
<dbReference type="SUPFAM" id="SSF47384">
    <property type="entry name" value="Homodimeric domain of signal transducing histidine kinase"/>
    <property type="match status" value="1"/>
</dbReference>
<gene>
    <name evidence="14" type="ORF">B6S08_11820</name>
</gene>
<keyword evidence="5" id="KW-0597">Phosphoprotein</keyword>
<dbReference type="PANTHER" id="PTHR43711:SF1">
    <property type="entry name" value="HISTIDINE KINASE 1"/>
    <property type="match status" value="1"/>
</dbReference>
<dbReference type="EC" id="2.7.13.3" evidence="3"/>
<dbReference type="InterPro" id="IPR003594">
    <property type="entry name" value="HATPase_dom"/>
</dbReference>
<evidence type="ECO:0000313" key="14">
    <source>
        <dbReference type="EMBL" id="OXY81716.1"/>
    </source>
</evidence>
<evidence type="ECO:0000259" key="13">
    <source>
        <dbReference type="PROSITE" id="PS50885"/>
    </source>
</evidence>
<dbReference type="CDD" id="cd00082">
    <property type="entry name" value="HisKA"/>
    <property type="match status" value="1"/>
</dbReference>
<proteinExistence type="predicted"/>
<feature type="domain" description="HAMP" evidence="13">
    <location>
        <begin position="301"/>
        <end position="354"/>
    </location>
</feature>